<evidence type="ECO:0000256" key="3">
    <source>
        <dbReference type="ARBA" id="ARBA00023274"/>
    </source>
</evidence>
<dbReference type="GO" id="GO:0006412">
    <property type="term" value="P:translation"/>
    <property type="evidence" value="ECO:0007669"/>
    <property type="project" value="InterPro"/>
</dbReference>
<dbReference type="EMBL" id="JAVYJV010000008">
    <property type="protein sequence ID" value="KAK4364760.1"/>
    <property type="molecule type" value="Genomic_DNA"/>
</dbReference>
<evidence type="ECO:0000313" key="5">
    <source>
        <dbReference type="EMBL" id="KAK4364760.1"/>
    </source>
</evidence>
<dbReference type="InterPro" id="IPR001971">
    <property type="entry name" value="Ribosomal_uS11"/>
</dbReference>
<accession>A0AAE1S7M4</accession>
<organism evidence="5 6">
    <name type="scientific">Anisodus tanguticus</name>
    <dbReference type="NCBI Taxonomy" id="243964"/>
    <lineage>
        <taxon>Eukaryota</taxon>
        <taxon>Viridiplantae</taxon>
        <taxon>Streptophyta</taxon>
        <taxon>Embryophyta</taxon>
        <taxon>Tracheophyta</taxon>
        <taxon>Spermatophyta</taxon>
        <taxon>Magnoliopsida</taxon>
        <taxon>eudicotyledons</taxon>
        <taxon>Gunneridae</taxon>
        <taxon>Pentapetalae</taxon>
        <taxon>asterids</taxon>
        <taxon>lamiids</taxon>
        <taxon>Solanales</taxon>
        <taxon>Solanaceae</taxon>
        <taxon>Solanoideae</taxon>
        <taxon>Hyoscyameae</taxon>
        <taxon>Anisodus</taxon>
    </lineage>
</organism>
<evidence type="ECO:0000256" key="1">
    <source>
        <dbReference type="ARBA" id="ARBA00006194"/>
    </source>
</evidence>
<dbReference type="PANTHER" id="PTHR35998">
    <property type="entry name" value="OS02G0127900 PROTEIN"/>
    <property type="match status" value="1"/>
</dbReference>
<evidence type="ECO:0000313" key="6">
    <source>
        <dbReference type="Proteomes" id="UP001291623"/>
    </source>
</evidence>
<dbReference type="InterPro" id="IPR036967">
    <property type="entry name" value="Ribosomal_uS11_sf"/>
</dbReference>
<dbReference type="SUPFAM" id="SSF53137">
    <property type="entry name" value="Translational machinery components"/>
    <property type="match status" value="1"/>
</dbReference>
<dbReference type="GO" id="GO:0003735">
    <property type="term" value="F:structural constituent of ribosome"/>
    <property type="evidence" value="ECO:0007669"/>
    <property type="project" value="InterPro"/>
</dbReference>
<sequence length="196" mass="21765">MVLWEITLGTAYFLGLKRTYKLFLRIQHKLFSPKYPRLRDFAQRASRRCRKSTCTGAGRKESMKSPGIARCPKEAEMGNNSRPMDFVRGLMEDNTRGVLSGAPLSSYHIEQDVDIVHIKVLRNNAFITVTDSKGNKKFGATAGKLTAKGGKVARYATESTADHFGREARDRGLRSVVMKGSSKYSKNMIGVAACVP</sequence>
<comment type="caution">
    <text evidence="5">The sequence shown here is derived from an EMBL/GenBank/DDBJ whole genome shotgun (WGS) entry which is preliminary data.</text>
</comment>
<evidence type="ECO:0008006" key="7">
    <source>
        <dbReference type="Google" id="ProtNLM"/>
    </source>
</evidence>
<evidence type="ECO:0000256" key="2">
    <source>
        <dbReference type="ARBA" id="ARBA00022980"/>
    </source>
</evidence>
<protein>
    <recommendedName>
        <fullName evidence="7">30S ribosomal protein S11</fullName>
    </recommendedName>
</protein>
<feature type="region of interest" description="Disordered" evidence="4">
    <location>
        <begin position="52"/>
        <end position="75"/>
    </location>
</feature>
<dbReference type="GO" id="GO:0005840">
    <property type="term" value="C:ribosome"/>
    <property type="evidence" value="ECO:0007669"/>
    <property type="project" value="UniProtKB-KW"/>
</dbReference>
<dbReference type="Pfam" id="PF00411">
    <property type="entry name" value="Ribosomal_S11"/>
    <property type="match status" value="1"/>
</dbReference>
<gene>
    <name evidence="5" type="ORF">RND71_016118</name>
</gene>
<proteinExistence type="inferred from homology"/>
<reference evidence="5" key="1">
    <citation type="submission" date="2023-12" db="EMBL/GenBank/DDBJ databases">
        <title>Genome assembly of Anisodus tanguticus.</title>
        <authorList>
            <person name="Wang Y.-J."/>
        </authorList>
    </citation>
    <scope>NUCLEOTIDE SEQUENCE</scope>
    <source>
        <strain evidence="5">KB-2021</strain>
        <tissue evidence="5">Leaf</tissue>
    </source>
</reference>
<keyword evidence="3" id="KW-0687">Ribonucleoprotein</keyword>
<dbReference type="AlphaFoldDB" id="A0AAE1S7M4"/>
<dbReference type="Gene3D" id="3.30.420.80">
    <property type="entry name" value="Ribosomal protein S11"/>
    <property type="match status" value="1"/>
</dbReference>
<keyword evidence="2" id="KW-0689">Ribosomal protein</keyword>
<name>A0AAE1S7M4_9SOLA</name>
<keyword evidence="6" id="KW-1185">Reference proteome</keyword>
<dbReference type="Proteomes" id="UP001291623">
    <property type="component" value="Unassembled WGS sequence"/>
</dbReference>
<evidence type="ECO:0000256" key="4">
    <source>
        <dbReference type="SAM" id="MobiDB-lite"/>
    </source>
</evidence>
<dbReference type="GO" id="GO:1990904">
    <property type="term" value="C:ribonucleoprotein complex"/>
    <property type="evidence" value="ECO:0007669"/>
    <property type="project" value="UniProtKB-KW"/>
</dbReference>
<comment type="similarity">
    <text evidence="1">Belongs to the universal ribosomal protein uS11 family.</text>
</comment>
<dbReference type="PANTHER" id="PTHR35998:SF1">
    <property type="entry name" value="OS02G0127900 PROTEIN"/>
    <property type="match status" value="1"/>
</dbReference>